<name>A0A7C3ZWA7_9CYAN</name>
<feature type="domain" description="SLH" evidence="1">
    <location>
        <begin position="70"/>
        <end position="129"/>
    </location>
</feature>
<dbReference type="PROSITE" id="PS51272">
    <property type="entry name" value="SLH"/>
    <property type="match status" value="3"/>
</dbReference>
<protein>
    <submittedName>
        <fullName evidence="2">S-layer homology domain-containing protein</fullName>
    </submittedName>
</protein>
<dbReference type="PANTHER" id="PTHR43308">
    <property type="entry name" value="OUTER MEMBRANE PROTEIN ALPHA-RELATED"/>
    <property type="match status" value="1"/>
</dbReference>
<gene>
    <name evidence="2" type="ORF">ENR15_19315</name>
</gene>
<evidence type="ECO:0000259" key="1">
    <source>
        <dbReference type="PROSITE" id="PS51272"/>
    </source>
</evidence>
<accession>A0A7C3ZWA7</accession>
<feature type="domain" description="SLH" evidence="1">
    <location>
        <begin position="6"/>
        <end position="69"/>
    </location>
</feature>
<dbReference type="InterPro" id="IPR051465">
    <property type="entry name" value="Cell_Envelope_Struct_Comp"/>
</dbReference>
<feature type="domain" description="SLH" evidence="1">
    <location>
        <begin position="132"/>
        <end position="196"/>
    </location>
</feature>
<comment type="caution">
    <text evidence="2">The sequence shown here is derived from an EMBL/GenBank/DDBJ whole genome shotgun (WGS) entry which is preliminary data.</text>
</comment>
<organism evidence="2">
    <name type="scientific">Planktothricoides sp. SpSt-374</name>
    <dbReference type="NCBI Taxonomy" id="2282167"/>
    <lineage>
        <taxon>Bacteria</taxon>
        <taxon>Bacillati</taxon>
        <taxon>Cyanobacteriota</taxon>
        <taxon>Cyanophyceae</taxon>
        <taxon>Oscillatoriophycideae</taxon>
        <taxon>Oscillatoriales</taxon>
        <taxon>Oscillatoriaceae</taxon>
        <taxon>Planktothricoides</taxon>
    </lineage>
</organism>
<dbReference type="AlphaFoldDB" id="A0A7C3ZWA7"/>
<dbReference type="InterPro" id="IPR001119">
    <property type="entry name" value="SLH_dom"/>
</dbReference>
<sequence length="474" mass="50808">MTLPNANNISFFDVQGHWAASFIQALAEQDIIRGFGDGSFRPEEPVTRAQFAAIIQKAFPQSGIRNPIQFADVPGGYWAYNAIQTAYGTGFLQGYPGGIFNPEQNIPRAQVLVALSSGLQLSSASAPNTVLNNYFRDASAIPSYALGQVAAAAEKGIAVNYPNPAFLNPNNVATRAEVAAFVYQALVNSGQLPPLKATDTATRYIVGYQPPVKATEPTPPPKPEETEISSTEIDALKARIETIENTTDLRQIYVGNPAVSGGSPTAFGADWGFAFAGAAYQNRARYSDLEDGAISFGFGVGDKDTVGLEIAATSFSTFRQGFAQNGSLSFKLHHTFPKDLAVAAGIENAIEWGGIDTELSAYGVVSKIFRLQDSAADPFSRLSVSVGLGNGRFRSEDDRRDDKETVNVFGNVSMRVLEPMSVFADWTGQDLNVGFSLVPFRNFPLVITPALQDVTGNAGDGTRFSISVGTSYRF</sequence>
<dbReference type="PANTHER" id="PTHR43308:SF5">
    <property type="entry name" value="S-LAYER PROTEIN _ PEPTIDOGLYCAN ENDO-BETA-N-ACETYLGLUCOSAMINIDASE"/>
    <property type="match status" value="1"/>
</dbReference>
<proteinExistence type="predicted"/>
<dbReference type="Pfam" id="PF00395">
    <property type="entry name" value="SLH"/>
    <property type="match status" value="3"/>
</dbReference>
<reference evidence="2" key="1">
    <citation type="journal article" date="2020" name="mSystems">
        <title>Genome- and Community-Level Interaction Insights into Carbon Utilization and Element Cycling Functions of Hydrothermarchaeota in Hydrothermal Sediment.</title>
        <authorList>
            <person name="Zhou Z."/>
            <person name="Liu Y."/>
            <person name="Xu W."/>
            <person name="Pan J."/>
            <person name="Luo Z.H."/>
            <person name="Li M."/>
        </authorList>
    </citation>
    <scope>NUCLEOTIDE SEQUENCE [LARGE SCALE GENOMIC DNA]</scope>
    <source>
        <strain evidence="2">SpSt-374</strain>
    </source>
</reference>
<evidence type="ECO:0000313" key="2">
    <source>
        <dbReference type="EMBL" id="HGG02726.1"/>
    </source>
</evidence>
<dbReference type="EMBL" id="DSPX01000198">
    <property type="protein sequence ID" value="HGG02726.1"/>
    <property type="molecule type" value="Genomic_DNA"/>
</dbReference>